<accession>A0A6N8JJN6</accession>
<feature type="signal peptide" evidence="1">
    <location>
        <begin position="1"/>
        <end position="18"/>
    </location>
</feature>
<dbReference type="InterPro" id="IPR010281">
    <property type="entry name" value="DUF885"/>
</dbReference>
<dbReference type="PANTHER" id="PTHR33361:SF16">
    <property type="entry name" value="DUF885 DOMAIN-CONTAINING PROTEIN"/>
    <property type="match status" value="1"/>
</dbReference>
<dbReference type="Pfam" id="PF05960">
    <property type="entry name" value="DUF885"/>
    <property type="match status" value="1"/>
</dbReference>
<proteinExistence type="predicted"/>
<organism evidence="2 3">
    <name type="scientific">Chitinophaga oryziterrae</name>
    <dbReference type="NCBI Taxonomy" id="1031224"/>
    <lineage>
        <taxon>Bacteria</taxon>
        <taxon>Pseudomonadati</taxon>
        <taxon>Bacteroidota</taxon>
        <taxon>Chitinophagia</taxon>
        <taxon>Chitinophagales</taxon>
        <taxon>Chitinophagaceae</taxon>
        <taxon>Chitinophaga</taxon>
    </lineage>
</organism>
<dbReference type="EMBL" id="WRXO01000012">
    <property type="protein sequence ID" value="MVT44599.1"/>
    <property type="molecule type" value="Genomic_DNA"/>
</dbReference>
<comment type="caution">
    <text evidence="2">The sequence shown here is derived from an EMBL/GenBank/DDBJ whole genome shotgun (WGS) entry which is preliminary data.</text>
</comment>
<dbReference type="RefSeq" id="WP_157303390.1">
    <property type="nucleotide sequence ID" value="NZ_BAAAZB010000018.1"/>
</dbReference>
<feature type="chain" id="PRO_5027120345" evidence="1">
    <location>
        <begin position="19"/>
        <end position="589"/>
    </location>
</feature>
<protein>
    <submittedName>
        <fullName evidence="2">DUF885 family protein</fullName>
    </submittedName>
</protein>
<gene>
    <name evidence="2" type="ORF">GO495_28665</name>
</gene>
<evidence type="ECO:0000256" key="1">
    <source>
        <dbReference type="SAM" id="SignalP"/>
    </source>
</evidence>
<evidence type="ECO:0000313" key="3">
    <source>
        <dbReference type="Proteomes" id="UP000468388"/>
    </source>
</evidence>
<dbReference type="PROSITE" id="PS51257">
    <property type="entry name" value="PROKAR_LIPOPROTEIN"/>
    <property type="match status" value="1"/>
</dbReference>
<dbReference type="OrthoDB" id="9760040at2"/>
<keyword evidence="1" id="KW-0732">Signal</keyword>
<evidence type="ECO:0000313" key="2">
    <source>
        <dbReference type="EMBL" id="MVT44599.1"/>
    </source>
</evidence>
<name>A0A6N8JJN6_9BACT</name>
<reference evidence="2 3" key="1">
    <citation type="submission" date="2019-12" db="EMBL/GenBank/DDBJ databases">
        <title>The draft genomic sequence of strain Chitinophaga oryziterrae JCM 16595.</title>
        <authorList>
            <person name="Zhang X."/>
        </authorList>
    </citation>
    <scope>NUCLEOTIDE SEQUENCE [LARGE SCALE GENOMIC DNA]</scope>
    <source>
        <strain evidence="2 3">JCM 16595</strain>
    </source>
</reference>
<sequence>MSLTKNRLLLLAFTLSFAACTNMAKQSGNGTDSLHHIVQHYYDEKMLLFPLDATMNGEHQYDGLLQIDISEHFRQRLDSFYTRYLQSLQGIDTASLAPNDLISYLMLLREVSIGKEGLRFPDNLMPFQQFWGMTLTLPQLGSGTGAQPFKNKEDYEKFIHRMKTFAEWTDTAIVNMRKGMATGYVLPKTLVVKMIPQMADLSKKDTGNVFYAPLKTLPAALDSNARLQLKNEYTATIEQYVLPSYAKLKQFLQSEYLAKARTSSGLDSLPNGKEWYAYLIRSWTTTTLTPDEIFATGEKEVARIRGEMETVKTSTGFKGDLPAFFNFLRTDKQFKIFSTPGQVLDSFRAIKDKIMPRVEQMYGHLPRTGFEVRQTEAFRAASASAEYMQGSADGTRPGVFYVPILNPKEFGYTGMECLFLHEAIPGHHFQISIQQENDSLPKFRRFNWIGAYGEGYALYCESLGKELGLYTNPYMYFGRLGDEIHRAIRLVVDVGLHSKGWTREQAIKYMLDNEPLSEQEATAEIERYMAIPAQALSYKIGEMKIRELRNKYAQQLGNKFNIKDFHDELLGDGCVPLSVLEEKMARRFK</sequence>
<dbReference type="PANTHER" id="PTHR33361">
    <property type="entry name" value="GLR0591 PROTEIN"/>
    <property type="match status" value="1"/>
</dbReference>
<dbReference type="Proteomes" id="UP000468388">
    <property type="component" value="Unassembled WGS sequence"/>
</dbReference>
<keyword evidence="3" id="KW-1185">Reference proteome</keyword>
<dbReference type="AlphaFoldDB" id="A0A6N8JJN6"/>